<feature type="region of interest" description="Disordered" evidence="1">
    <location>
        <begin position="1"/>
        <end position="26"/>
    </location>
</feature>
<dbReference type="AlphaFoldDB" id="A0A6L7GDY9"/>
<keyword evidence="3" id="KW-1185">Reference proteome</keyword>
<dbReference type="EMBL" id="WTYU01000001">
    <property type="protein sequence ID" value="MXP14159.1"/>
    <property type="molecule type" value="Genomic_DNA"/>
</dbReference>
<dbReference type="PANTHER" id="PTHR40045">
    <property type="entry name" value="YCGG FAMILY PROTEIN"/>
    <property type="match status" value="1"/>
</dbReference>
<dbReference type="OrthoDB" id="283514at2"/>
<accession>A0A6L7GDY9</accession>
<dbReference type="PANTHER" id="PTHR40045:SF1">
    <property type="entry name" value="YQCI_YCGG FAMILY PROTEIN"/>
    <property type="match status" value="1"/>
</dbReference>
<evidence type="ECO:0000256" key="1">
    <source>
        <dbReference type="SAM" id="MobiDB-lite"/>
    </source>
</evidence>
<dbReference type="NCBIfam" id="NF041366">
    <property type="entry name" value="GntA_guanitoxin"/>
    <property type="match status" value="1"/>
</dbReference>
<dbReference type="RefSeq" id="WP_160600353.1">
    <property type="nucleotide sequence ID" value="NZ_WTYU01000001.1"/>
</dbReference>
<comment type="caution">
    <text evidence="2">The sequence shown here is derived from an EMBL/GenBank/DDBJ whole genome shotgun (WGS) entry which is preliminary data.</text>
</comment>
<protein>
    <submittedName>
        <fullName evidence="2">YqcI/YcgG family protein</fullName>
    </submittedName>
</protein>
<dbReference type="Proteomes" id="UP000473531">
    <property type="component" value="Unassembled WGS sequence"/>
</dbReference>
<name>A0A6L7GDY9_9SPHN</name>
<organism evidence="2 3">
    <name type="scientific">Allopontixanthobacter confluentis</name>
    <dbReference type="NCBI Taxonomy" id="1849021"/>
    <lineage>
        <taxon>Bacteria</taxon>
        <taxon>Pseudomonadati</taxon>
        <taxon>Pseudomonadota</taxon>
        <taxon>Alphaproteobacteria</taxon>
        <taxon>Sphingomonadales</taxon>
        <taxon>Erythrobacteraceae</taxon>
        <taxon>Allopontixanthobacter</taxon>
    </lineage>
</organism>
<dbReference type="Pfam" id="PF08892">
    <property type="entry name" value="YqcI_YcgG"/>
    <property type="match status" value="1"/>
</dbReference>
<gene>
    <name evidence="2" type="ORF">GRI44_05275</name>
</gene>
<dbReference type="InterPro" id="IPR014988">
    <property type="entry name" value="Uncharacterised_YqcI/YcgG"/>
</dbReference>
<evidence type="ECO:0000313" key="3">
    <source>
        <dbReference type="Proteomes" id="UP000473531"/>
    </source>
</evidence>
<evidence type="ECO:0000313" key="2">
    <source>
        <dbReference type="EMBL" id="MXP14159.1"/>
    </source>
</evidence>
<proteinExistence type="predicted"/>
<reference evidence="2 3" key="1">
    <citation type="submission" date="2019-12" db="EMBL/GenBank/DDBJ databases">
        <title>Genomic-based taxomic classification of the family Erythrobacteraceae.</title>
        <authorList>
            <person name="Xu L."/>
        </authorList>
    </citation>
    <scope>NUCLEOTIDE SEQUENCE [LARGE SCALE GENOMIC DNA]</scope>
    <source>
        <strain evidence="2 3">KCTC 52259</strain>
    </source>
</reference>
<sequence>MFDDHPIHASVRPTGRSASQPGSLAADADEDARLAAAFERHVKDRNFPCVGAKSALARGTLKTLICHDLTSSWDDLPIHRELLRWSKDYDSDPAGLRSLAIVFRRSRTMSEQVFEQHMWARIQSLSDKDSWLGQSADSAVSGDPDDPHFALSFGGRAYFVVGLHPAASRPARRFERPVMVFNLHDQFENLRKEQRYERMRDTIMDRDRKLAGDVNPMLGRHGEKSAAAQYSGRLVDDDWSCPFSNPREQAE</sequence>